<organism evidence="3">
    <name type="scientific">Tupanvirus soda lake</name>
    <dbReference type="NCBI Taxonomy" id="2126985"/>
    <lineage>
        <taxon>Viruses</taxon>
        <taxon>Varidnaviria</taxon>
        <taxon>Bamfordvirae</taxon>
        <taxon>Nucleocytoviricota</taxon>
        <taxon>Megaviricetes</taxon>
        <taxon>Imitervirales</taxon>
        <taxon>Mimiviridae</taxon>
        <taxon>Megamimivirinae</taxon>
        <taxon>Tupanvirus</taxon>
        <taxon>Tupanvirus salinum</taxon>
    </lineage>
</organism>
<dbReference type="KEGG" id="vg:80518467"/>
<reference evidence="3" key="1">
    <citation type="submission" date="2017-01" db="EMBL/GenBank/DDBJ databases">
        <authorList>
            <person name="Assis F.L."/>
            <person name="Abrahao J.S."/>
            <person name="Silva L."/>
            <person name="Khalil J.B."/>
            <person name="Rodrigues R."/>
            <person name="Silva L.S."/>
            <person name="Arantes T."/>
            <person name="Boratto P."/>
            <person name="Andrade M."/>
            <person name="Kroon E.G."/>
            <person name="Ribeiro B."/>
            <person name="Bergier I."/>
            <person name="Seligmann H."/>
            <person name="Ghigo E."/>
            <person name="Colson P."/>
            <person name="Levasseur A."/>
            <person name="Raoult D."/>
            <person name="Scola B.L."/>
        </authorList>
    </citation>
    <scope>NUCLEOTIDE SEQUENCE</scope>
    <source>
        <strain evidence="3">Soda lake</strain>
    </source>
</reference>
<protein>
    <submittedName>
        <fullName evidence="3">Uncharacterized protein</fullName>
    </submittedName>
</protein>
<proteinExistence type="predicted"/>
<name>A0A6N1NLT3_9VIRU</name>
<feature type="region of interest" description="Disordered" evidence="1">
    <location>
        <begin position="116"/>
        <end position="137"/>
    </location>
</feature>
<feature type="compositionally biased region" description="Polar residues" evidence="1">
    <location>
        <begin position="126"/>
        <end position="136"/>
    </location>
</feature>
<sequence>MISNNIILIIFILIVIGIVVYFYYNYKNASTIQSGNVHVTTKDKHAKKVRFNNNVEYNTYKNKFSTSNCLSDSVSNSQIMSPQNRNKIDVDSIFSSGLSSDSNQEIDLVDDNSVSSVSSVRSPSPMQTICPSNLDQSDPEAMWDASFGLPLMTKEDKKKFISKMQKNHKDFQKSLGQFTQYQMDDSTIIKNDTTIDPFKPDHRSKSLKGRTVKEIYDEQVAGPKAKPKRIKTQTATTTIYEDETEINGGKIKGTNLHAFDGINDGFKTAAFGNEF</sequence>
<keyword evidence="2" id="KW-0812">Transmembrane</keyword>
<keyword evidence="2" id="KW-1133">Transmembrane helix</keyword>
<dbReference type="GeneID" id="80518467"/>
<reference evidence="3" key="2">
    <citation type="journal article" date="2018" name="Nat. Commun.">
        <title>Tailed giant Tupanvirus possesses the most complete translational apparatus of the known virosphere.</title>
        <authorList>
            <person name="Abrahao J."/>
            <person name="Silva L."/>
            <person name="Silva L.S."/>
            <person name="Khalil J.Y.B."/>
            <person name="Rodrigues R."/>
            <person name="Arantes T."/>
            <person name="Assis F."/>
            <person name="Boratto P."/>
            <person name="Andrade M."/>
            <person name="Kroon E.G."/>
            <person name="Ribeiro B."/>
            <person name="Bergier I."/>
            <person name="Seligmann H."/>
            <person name="Ghigo E."/>
            <person name="Colson P."/>
            <person name="Levasseur A."/>
            <person name="Kroemer G."/>
            <person name="Raoult D."/>
            <person name="La Scola B."/>
        </authorList>
    </citation>
    <scope>NUCLEOTIDE SEQUENCE [LARGE SCALE GENOMIC DNA]</scope>
    <source>
        <strain evidence="3">Soda lake</strain>
    </source>
</reference>
<evidence type="ECO:0000256" key="2">
    <source>
        <dbReference type="SAM" id="Phobius"/>
    </source>
</evidence>
<keyword evidence="2" id="KW-0472">Membrane</keyword>
<dbReference type="RefSeq" id="YP_010781703.1">
    <property type="nucleotide sequence ID" value="NC_075039.1"/>
</dbReference>
<feature type="transmembrane region" description="Helical" evidence="2">
    <location>
        <begin position="6"/>
        <end position="24"/>
    </location>
</feature>
<dbReference type="EMBL" id="KY523104">
    <property type="protein sequence ID" value="QKU35050.1"/>
    <property type="molecule type" value="Genomic_DNA"/>
</dbReference>
<evidence type="ECO:0000256" key="1">
    <source>
        <dbReference type="SAM" id="MobiDB-lite"/>
    </source>
</evidence>
<evidence type="ECO:0000313" key="3">
    <source>
        <dbReference type="EMBL" id="QKU35050.1"/>
    </source>
</evidence>
<feature type="compositionally biased region" description="Low complexity" evidence="1">
    <location>
        <begin position="116"/>
        <end position="125"/>
    </location>
</feature>
<accession>A0A6N1NLT3</accession>